<proteinExistence type="inferred from homology"/>
<dbReference type="Gene3D" id="3.40.50.800">
    <property type="entry name" value="Anticodon-binding domain"/>
    <property type="match status" value="1"/>
</dbReference>
<evidence type="ECO:0000256" key="5">
    <source>
        <dbReference type="ARBA" id="ARBA00047639"/>
    </source>
</evidence>
<dbReference type="GO" id="GO:0000166">
    <property type="term" value="F:nucleotide binding"/>
    <property type="evidence" value="ECO:0007669"/>
    <property type="project" value="UniProtKB-KW"/>
</dbReference>
<evidence type="ECO:0000256" key="1">
    <source>
        <dbReference type="ARBA" id="ARBA00008226"/>
    </source>
</evidence>
<dbReference type="InterPro" id="IPR004516">
    <property type="entry name" value="HisRS/HisZ"/>
</dbReference>
<accession>X1GE61</accession>
<evidence type="ECO:0000259" key="6">
    <source>
        <dbReference type="Pfam" id="PF03129"/>
    </source>
</evidence>
<dbReference type="SUPFAM" id="SSF55681">
    <property type="entry name" value="Class II aaRS and biotin synthetases"/>
    <property type="match status" value="1"/>
</dbReference>
<comment type="caution">
    <text evidence="8">The sequence shown here is derived from an EMBL/GenBank/DDBJ whole genome shotgun (WGS) entry which is preliminary data.</text>
</comment>
<evidence type="ECO:0000313" key="8">
    <source>
        <dbReference type="EMBL" id="GAH55472.1"/>
    </source>
</evidence>
<reference evidence="8" key="1">
    <citation type="journal article" date="2014" name="Front. Microbiol.">
        <title>High frequency of phylogenetically diverse reductive dehalogenase-homologous genes in deep subseafloor sedimentary metagenomes.</title>
        <authorList>
            <person name="Kawai M."/>
            <person name="Futagami T."/>
            <person name="Toyoda A."/>
            <person name="Takaki Y."/>
            <person name="Nishi S."/>
            <person name="Hori S."/>
            <person name="Arai W."/>
            <person name="Tsubouchi T."/>
            <person name="Morono Y."/>
            <person name="Uchiyama I."/>
            <person name="Ito T."/>
            <person name="Fujiyama A."/>
            <person name="Inagaki F."/>
            <person name="Takami H."/>
        </authorList>
    </citation>
    <scope>NUCLEOTIDE SEQUENCE</scope>
    <source>
        <strain evidence="8">Expedition CK06-06</strain>
    </source>
</reference>
<name>X1GE61_9ZZZZ</name>
<dbReference type="PANTHER" id="PTHR43707:SF1">
    <property type="entry name" value="HISTIDINE--TRNA LIGASE, MITOCHONDRIAL-RELATED"/>
    <property type="match status" value="1"/>
</dbReference>
<feature type="domain" description="Class II Histidinyl-tRNA synthetase (HisRS)-like catalytic core" evidence="7">
    <location>
        <begin position="7"/>
        <end position="68"/>
    </location>
</feature>
<dbReference type="InterPro" id="IPR041715">
    <property type="entry name" value="HisRS-like_core"/>
</dbReference>
<keyword evidence="3" id="KW-0547">Nucleotide-binding</keyword>
<gene>
    <name evidence="8" type="ORF">S03H2_40291</name>
</gene>
<organism evidence="8">
    <name type="scientific">marine sediment metagenome</name>
    <dbReference type="NCBI Taxonomy" id="412755"/>
    <lineage>
        <taxon>unclassified sequences</taxon>
        <taxon>metagenomes</taxon>
        <taxon>ecological metagenomes</taxon>
    </lineage>
</organism>
<dbReference type="SUPFAM" id="SSF52954">
    <property type="entry name" value="Class II aaRS ABD-related"/>
    <property type="match status" value="1"/>
</dbReference>
<evidence type="ECO:0000256" key="2">
    <source>
        <dbReference type="ARBA" id="ARBA00012815"/>
    </source>
</evidence>
<dbReference type="GO" id="GO:0005737">
    <property type="term" value="C:cytoplasm"/>
    <property type="evidence" value="ECO:0007669"/>
    <property type="project" value="InterPro"/>
</dbReference>
<dbReference type="PANTHER" id="PTHR43707">
    <property type="entry name" value="HISTIDYL-TRNA SYNTHETASE"/>
    <property type="match status" value="1"/>
</dbReference>
<dbReference type="InterPro" id="IPR036621">
    <property type="entry name" value="Anticodon-bd_dom_sf"/>
</dbReference>
<dbReference type="EMBL" id="BARU01024973">
    <property type="protein sequence ID" value="GAH55472.1"/>
    <property type="molecule type" value="Genomic_DNA"/>
</dbReference>
<evidence type="ECO:0000259" key="7">
    <source>
        <dbReference type="Pfam" id="PF13393"/>
    </source>
</evidence>
<dbReference type="GO" id="GO:0004821">
    <property type="term" value="F:histidine-tRNA ligase activity"/>
    <property type="evidence" value="ECO:0007669"/>
    <property type="project" value="UniProtKB-EC"/>
</dbReference>
<feature type="non-terminal residue" evidence="8">
    <location>
        <position position="1"/>
    </location>
</feature>
<evidence type="ECO:0000256" key="4">
    <source>
        <dbReference type="ARBA" id="ARBA00030619"/>
    </source>
</evidence>
<dbReference type="InterPro" id="IPR004154">
    <property type="entry name" value="Anticodon-bd"/>
</dbReference>
<comment type="catalytic activity">
    <reaction evidence="5">
        <text>tRNA(His) + L-histidine + ATP = L-histidyl-tRNA(His) + AMP + diphosphate + H(+)</text>
        <dbReference type="Rhea" id="RHEA:17313"/>
        <dbReference type="Rhea" id="RHEA-COMP:9665"/>
        <dbReference type="Rhea" id="RHEA-COMP:9689"/>
        <dbReference type="ChEBI" id="CHEBI:15378"/>
        <dbReference type="ChEBI" id="CHEBI:30616"/>
        <dbReference type="ChEBI" id="CHEBI:33019"/>
        <dbReference type="ChEBI" id="CHEBI:57595"/>
        <dbReference type="ChEBI" id="CHEBI:78442"/>
        <dbReference type="ChEBI" id="CHEBI:78527"/>
        <dbReference type="ChEBI" id="CHEBI:456215"/>
        <dbReference type="EC" id="6.1.1.21"/>
    </reaction>
</comment>
<dbReference type="Pfam" id="PF13393">
    <property type="entry name" value="tRNA-synt_His"/>
    <property type="match status" value="1"/>
</dbReference>
<dbReference type="Gene3D" id="3.30.930.10">
    <property type="entry name" value="Bira Bifunctional Protein, Domain 2"/>
    <property type="match status" value="1"/>
</dbReference>
<dbReference type="Pfam" id="PF03129">
    <property type="entry name" value="HGTP_anticodon"/>
    <property type="match status" value="1"/>
</dbReference>
<sequence length="175" mass="19313">RLWIFPFQLNYRLVRGLDYYTRTVFEVQSQAEGGQSALVGGGRYDDLIEQLGGKPTPAVGFASGIERIILNLKEQKINPPGLLKPIAFIAYLGKEAKTEAAKLASQLRDAEIAVIIATGDKSLKSQLRQANSLGTNYTIIIGEREVNIHSVVLRDMITNKQETLSVTEIAKALER</sequence>
<dbReference type="InterPro" id="IPR045864">
    <property type="entry name" value="aa-tRNA-synth_II/BPL/LPL"/>
</dbReference>
<feature type="domain" description="Anticodon-binding" evidence="6">
    <location>
        <begin position="88"/>
        <end position="174"/>
    </location>
</feature>
<evidence type="ECO:0000256" key="3">
    <source>
        <dbReference type="ARBA" id="ARBA00022741"/>
    </source>
</evidence>
<dbReference type="GO" id="GO:0006427">
    <property type="term" value="P:histidyl-tRNA aminoacylation"/>
    <property type="evidence" value="ECO:0007669"/>
    <property type="project" value="TreeGrafter"/>
</dbReference>
<dbReference type="AlphaFoldDB" id="X1GE61"/>
<comment type="similarity">
    <text evidence="1">Belongs to the class-II aminoacyl-tRNA synthetase family.</text>
</comment>
<dbReference type="EC" id="6.1.1.21" evidence="2"/>
<protein>
    <recommendedName>
        <fullName evidence="2">histidine--tRNA ligase</fullName>
        <ecNumber evidence="2">6.1.1.21</ecNumber>
    </recommendedName>
    <alternativeName>
        <fullName evidence="4">Histidyl-tRNA synthetase</fullName>
    </alternativeName>
</protein>